<dbReference type="EMBL" id="ML181684">
    <property type="protein sequence ID" value="THU75680.1"/>
    <property type="molecule type" value="Genomic_DNA"/>
</dbReference>
<dbReference type="AlphaFoldDB" id="A0A4S8KJQ0"/>
<evidence type="ECO:0000313" key="1">
    <source>
        <dbReference type="EMBL" id="THU75680.1"/>
    </source>
</evidence>
<keyword evidence="2" id="KW-1185">Reference proteome</keyword>
<proteinExistence type="predicted"/>
<accession>A0A4S8KJQ0</accession>
<evidence type="ECO:0000313" key="2">
    <source>
        <dbReference type="Proteomes" id="UP000297245"/>
    </source>
</evidence>
<dbReference type="Proteomes" id="UP000297245">
    <property type="component" value="Unassembled WGS sequence"/>
</dbReference>
<organism evidence="1 2">
    <name type="scientific">Dendrothele bispora (strain CBS 962.96)</name>
    <dbReference type="NCBI Taxonomy" id="1314807"/>
    <lineage>
        <taxon>Eukaryota</taxon>
        <taxon>Fungi</taxon>
        <taxon>Dikarya</taxon>
        <taxon>Basidiomycota</taxon>
        <taxon>Agaricomycotina</taxon>
        <taxon>Agaricomycetes</taxon>
        <taxon>Agaricomycetidae</taxon>
        <taxon>Agaricales</taxon>
        <taxon>Agaricales incertae sedis</taxon>
        <taxon>Dendrothele</taxon>
    </lineage>
</organism>
<gene>
    <name evidence="1" type="ORF">K435DRAFT_880351</name>
</gene>
<protein>
    <submittedName>
        <fullName evidence="1">Uncharacterized protein</fullName>
    </submittedName>
</protein>
<reference evidence="1 2" key="1">
    <citation type="journal article" date="2019" name="Nat. Ecol. Evol.">
        <title>Megaphylogeny resolves global patterns of mushroom evolution.</title>
        <authorList>
            <person name="Varga T."/>
            <person name="Krizsan K."/>
            <person name="Foldi C."/>
            <person name="Dima B."/>
            <person name="Sanchez-Garcia M."/>
            <person name="Sanchez-Ramirez S."/>
            <person name="Szollosi G.J."/>
            <person name="Szarkandi J.G."/>
            <person name="Papp V."/>
            <person name="Albert L."/>
            <person name="Andreopoulos W."/>
            <person name="Angelini C."/>
            <person name="Antonin V."/>
            <person name="Barry K.W."/>
            <person name="Bougher N.L."/>
            <person name="Buchanan P."/>
            <person name="Buyck B."/>
            <person name="Bense V."/>
            <person name="Catcheside P."/>
            <person name="Chovatia M."/>
            <person name="Cooper J."/>
            <person name="Damon W."/>
            <person name="Desjardin D."/>
            <person name="Finy P."/>
            <person name="Geml J."/>
            <person name="Haridas S."/>
            <person name="Hughes K."/>
            <person name="Justo A."/>
            <person name="Karasinski D."/>
            <person name="Kautmanova I."/>
            <person name="Kiss B."/>
            <person name="Kocsube S."/>
            <person name="Kotiranta H."/>
            <person name="LaButti K.M."/>
            <person name="Lechner B.E."/>
            <person name="Liimatainen K."/>
            <person name="Lipzen A."/>
            <person name="Lukacs Z."/>
            <person name="Mihaltcheva S."/>
            <person name="Morgado L.N."/>
            <person name="Niskanen T."/>
            <person name="Noordeloos M.E."/>
            <person name="Ohm R.A."/>
            <person name="Ortiz-Santana B."/>
            <person name="Ovrebo C."/>
            <person name="Racz N."/>
            <person name="Riley R."/>
            <person name="Savchenko A."/>
            <person name="Shiryaev A."/>
            <person name="Soop K."/>
            <person name="Spirin V."/>
            <person name="Szebenyi C."/>
            <person name="Tomsovsky M."/>
            <person name="Tulloss R.E."/>
            <person name="Uehling J."/>
            <person name="Grigoriev I.V."/>
            <person name="Vagvolgyi C."/>
            <person name="Papp T."/>
            <person name="Martin F.M."/>
            <person name="Miettinen O."/>
            <person name="Hibbett D.S."/>
            <person name="Nagy L.G."/>
        </authorList>
    </citation>
    <scope>NUCLEOTIDE SEQUENCE [LARGE SCALE GENOMIC DNA]</scope>
    <source>
        <strain evidence="1 2">CBS 962.96</strain>
    </source>
</reference>
<name>A0A4S8KJQ0_DENBC</name>
<sequence>MSGLRTTLRILRDAPTNTSPSSPILQVASADRLIVGAALASPRRSIKFFVDEPCSSLTFFSLSAQEAPPEIPKTSSLLFSTLGADRYDDSSAHSRKSATLHFL</sequence>